<keyword evidence="12" id="KW-1185">Reference proteome</keyword>
<evidence type="ECO:0000256" key="7">
    <source>
        <dbReference type="ARBA" id="ARBA00022801"/>
    </source>
</evidence>
<dbReference type="InterPro" id="IPR008179">
    <property type="entry name" value="HisE"/>
</dbReference>
<dbReference type="Proteomes" id="UP000028945">
    <property type="component" value="Chromosome"/>
</dbReference>
<evidence type="ECO:0000256" key="4">
    <source>
        <dbReference type="ARBA" id="ARBA00022490"/>
    </source>
</evidence>
<dbReference type="InterPro" id="IPR021130">
    <property type="entry name" value="PRib-ATP_PPHydrolase-like"/>
</dbReference>
<dbReference type="Gene3D" id="1.10.287.1080">
    <property type="entry name" value="MazG-like"/>
    <property type="match status" value="1"/>
</dbReference>
<dbReference type="AlphaFoldDB" id="A0A077DEQ4"/>
<dbReference type="GO" id="GO:0004636">
    <property type="term" value="F:phosphoribosyl-ATP diphosphatase activity"/>
    <property type="evidence" value="ECO:0007669"/>
    <property type="project" value="UniProtKB-UniRule"/>
</dbReference>
<dbReference type="GO" id="GO:0000105">
    <property type="term" value="P:L-histidine biosynthetic process"/>
    <property type="evidence" value="ECO:0007669"/>
    <property type="project" value="UniProtKB-UniRule"/>
</dbReference>
<dbReference type="NCBIfam" id="TIGR03188">
    <property type="entry name" value="histidine_hisI"/>
    <property type="match status" value="1"/>
</dbReference>
<dbReference type="HAMAP" id="MF_01020">
    <property type="entry name" value="HisE"/>
    <property type="match status" value="1"/>
</dbReference>
<dbReference type="EC" id="3.6.1.31" evidence="10"/>
<reference evidence="11 12" key="1">
    <citation type="journal article" date="2014" name="BMC Genomics">
        <title>A genomic perspective on a new bacterial genus and species from the Alcaligenaceae family, Basilea psittacipulmonis.</title>
        <authorList>
            <person name="Whiteson K.L."/>
            <person name="Hernandez D."/>
            <person name="Lazarevic V."/>
            <person name="Gaia N."/>
            <person name="Farinelli L."/>
            <person name="Francois P."/>
            <person name="Pilo P."/>
            <person name="Frey J."/>
            <person name="Schrenzel J."/>
        </authorList>
    </citation>
    <scope>NUCLEOTIDE SEQUENCE [LARGE SCALE GENOMIC DNA]</scope>
    <source>
        <strain evidence="11 12">DSM 24701</strain>
    </source>
</reference>
<dbReference type="OrthoDB" id="9814738at2"/>
<gene>
    <name evidence="10" type="primary">hisE</name>
    <name evidence="11" type="ORF">IX83_08390</name>
</gene>
<dbReference type="GO" id="GO:0005737">
    <property type="term" value="C:cytoplasm"/>
    <property type="evidence" value="ECO:0007669"/>
    <property type="project" value="UniProtKB-SubCell"/>
</dbReference>
<dbReference type="CDD" id="cd11534">
    <property type="entry name" value="NTP-PPase_HisIE_like"/>
    <property type="match status" value="1"/>
</dbReference>
<name>A0A077DEQ4_9BURK</name>
<dbReference type="NCBIfam" id="NF001611">
    <property type="entry name" value="PRK00400.1-3"/>
    <property type="match status" value="1"/>
</dbReference>
<proteinExistence type="inferred from homology"/>
<dbReference type="PANTHER" id="PTHR42945:SF9">
    <property type="entry name" value="HISTIDINE BIOSYNTHESIS BIFUNCTIONAL PROTEIN HISIE"/>
    <property type="match status" value="1"/>
</dbReference>
<keyword evidence="9 10" id="KW-0368">Histidine biosynthesis</keyword>
<evidence type="ECO:0000313" key="12">
    <source>
        <dbReference type="Proteomes" id="UP000028945"/>
    </source>
</evidence>
<comment type="subcellular location">
    <subcellularLocation>
        <location evidence="2 10">Cytoplasm</location>
    </subcellularLocation>
</comment>
<keyword evidence="4 10" id="KW-0963">Cytoplasm</keyword>
<evidence type="ECO:0000256" key="5">
    <source>
        <dbReference type="ARBA" id="ARBA00022605"/>
    </source>
</evidence>
<evidence type="ECO:0000256" key="8">
    <source>
        <dbReference type="ARBA" id="ARBA00022840"/>
    </source>
</evidence>
<evidence type="ECO:0000313" key="11">
    <source>
        <dbReference type="EMBL" id="AIL33315.1"/>
    </source>
</evidence>
<dbReference type="Pfam" id="PF01503">
    <property type="entry name" value="PRA-PH"/>
    <property type="match status" value="1"/>
</dbReference>
<accession>A0A077DEQ4</accession>
<keyword evidence="7 10" id="KW-0378">Hydrolase</keyword>
<keyword evidence="8 10" id="KW-0067">ATP-binding</keyword>
<evidence type="ECO:0000256" key="1">
    <source>
        <dbReference type="ARBA" id="ARBA00001460"/>
    </source>
</evidence>
<evidence type="ECO:0000256" key="10">
    <source>
        <dbReference type="HAMAP-Rule" id="MF_01020"/>
    </source>
</evidence>
<dbReference type="EMBL" id="CP009238">
    <property type="protein sequence ID" value="AIL33315.1"/>
    <property type="molecule type" value="Genomic_DNA"/>
</dbReference>
<evidence type="ECO:0000256" key="2">
    <source>
        <dbReference type="ARBA" id="ARBA00004496"/>
    </source>
</evidence>
<comment type="catalytic activity">
    <reaction evidence="1 10">
        <text>1-(5-phospho-beta-D-ribosyl)-ATP + H2O = 1-(5-phospho-beta-D-ribosyl)-5'-AMP + diphosphate + H(+)</text>
        <dbReference type="Rhea" id="RHEA:22828"/>
        <dbReference type="ChEBI" id="CHEBI:15377"/>
        <dbReference type="ChEBI" id="CHEBI:15378"/>
        <dbReference type="ChEBI" id="CHEBI:33019"/>
        <dbReference type="ChEBI" id="CHEBI:59457"/>
        <dbReference type="ChEBI" id="CHEBI:73183"/>
        <dbReference type="EC" id="3.6.1.31"/>
    </reaction>
</comment>
<dbReference type="eggNOG" id="COG0140">
    <property type="taxonomic scope" value="Bacteria"/>
</dbReference>
<dbReference type="GO" id="GO:0005524">
    <property type="term" value="F:ATP binding"/>
    <property type="evidence" value="ECO:0007669"/>
    <property type="project" value="UniProtKB-KW"/>
</dbReference>
<evidence type="ECO:0000256" key="6">
    <source>
        <dbReference type="ARBA" id="ARBA00022741"/>
    </source>
</evidence>
<dbReference type="PANTHER" id="PTHR42945">
    <property type="entry name" value="HISTIDINE BIOSYNTHESIS BIFUNCTIONAL PROTEIN"/>
    <property type="match status" value="1"/>
</dbReference>
<dbReference type="SUPFAM" id="SSF101386">
    <property type="entry name" value="all-alpha NTP pyrophosphatases"/>
    <property type="match status" value="1"/>
</dbReference>
<dbReference type="STRING" id="1072685.IX83_08390"/>
<dbReference type="HOGENOM" id="CLU_123337_1_2_4"/>
<dbReference type="RefSeq" id="WP_038501235.1">
    <property type="nucleotide sequence ID" value="NZ_AFWK01000097.1"/>
</dbReference>
<evidence type="ECO:0000256" key="3">
    <source>
        <dbReference type="ARBA" id="ARBA00005204"/>
    </source>
</evidence>
<comment type="pathway">
    <text evidence="3 10">Amino-acid biosynthesis; L-histidine biosynthesis; L-histidine from 5-phospho-alpha-D-ribose 1-diphosphate: step 2/9.</text>
</comment>
<protein>
    <recommendedName>
        <fullName evidence="10">Phosphoribosyl-ATP pyrophosphatase</fullName>
        <shortName evidence="10">PRA-PH</shortName>
        <ecNumber evidence="10">3.6.1.31</ecNumber>
    </recommendedName>
</protein>
<evidence type="ECO:0000256" key="9">
    <source>
        <dbReference type="ARBA" id="ARBA00023102"/>
    </source>
</evidence>
<keyword evidence="5 10" id="KW-0028">Amino-acid biosynthesis</keyword>
<dbReference type="KEGG" id="bpsi:IX83_08390"/>
<keyword evidence="6 10" id="KW-0547">Nucleotide-binding</keyword>
<sequence>MNESILNKLSEILKDRKLNGHPDTSYVAKLYAKGPDAFLKKVGEEAVEFVMACKDQDREHMVYESADLVFHLLVALNYYDISIDQVLGELARREGLSGLKEKASRSE</sequence>
<dbReference type="UniPathway" id="UPA00031">
    <property type="reaction ID" value="UER00007"/>
</dbReference>
<comment type="similarity">
    <text evidence="10">Belongs to the PRA-PH family.</text>
</comment>
<organism evidence="11 12">
    <name type="scientific">Basilea psittacipulmonis DSM 24701</name>
    <dbReference type="NCBI Taxonomy" id="1072685"/>
    <lineage>
        <taxon>Bacteria</taxon>
        <taxon>Pseudomonadati</taxon>
        <taxon>Pseudomonadota</taxon>
        <taxon>Betaproteobacteria</taxon>
        <taxon>Burkholderiales</taxon>
        <taxon>Alcaligenaceae</taxon>
        <taxon>Basilea</taxon>
    </lineage>
</organism>